<accession>A0A975Y2B4</accession>
<evidence type="ECO:0000259" key="3">
    <source>
        <dbReference type="Pfam" id="PF06429"/>
    </source>
</evidence>
<dbReference type="PANTHER" id="PTHR30435">
    <property type="entry name" value="FLAGELLAR PROTEIN"/>
    <property type="match status" value="1"/>
</dbReference>
<feature type="domain" description="Flagellar basal body rod protein N-terminal" evidence="2">
    <location>
        <begin position="1"/>
        <end position="30"/>
    </location>
</feature>
<evidence type="ECO:0000259" key="2">
    <source>
        <dbReference type="Pfam" id="PF00460"/>
    </source>
</evidence>
<keyword evidence="5" id="KW-1185">Reference proteome</keyword>
<dbReference type="InterPro" id="IPR010930">
    <property type="entry name" value="Flg_bb/hook_C_dom"/>
</dbReference>
<evidence type="ECO:0000313" key="5">
    <source>
        <dbReference type="Proteomes" id="UP000683575"/>
    </source>
</evidence>
<dbReference type="KEGG" id="nps:KRR39_01010"/>
<dbReference type="AlphaFoldDB" id="A0A975Y2B4"/>
<dbReference type="Proteomes" id="UP000683575">
    <property type="component" value="Chromosome"/>
</dbReference>
<protein>
    <submittedName>
        <fullName evidence="4">Flagellar basal body protein</fullName>
    </submittedName>
</protein>
<evidence type="ECO:0000313" key="4">
    <source>
        <dbReference type="EMBL" id="QWZ10373.1"/>
    </source>
</evidence>
<organism evidence="4 5">
    <name type="scientific">Nocardioides panacis</name>
    <dbReference type="NCBI Taxonomy" id="2849501"/>
    <lineage>
        <taxon>Bacteria</taxon>
        <taxon>Bacillati</taxon>
        <taxon>Actinomycetota</taxon>
        <taxon>Actinomycetes</taxon>
        <taxon>Propionibacteriales</taxon>
        <taxon>Nocardioidaceae</taxon>
        <taxon>Nocardioides</taxon>
    </lineage>
</organism>
<dbReference type="GO" id="GO:0009288">
    <property type="term" value="C:bacterial-type flagellum"/>
    <property type="evidence" value="ECO:0007669"/>
    <property type="project" value="TreeGrafter"/>
</dbReference>
<dbReference type="InterPro" id="IPR001444">
    <property type="entry name" value="Flag_bb_rod_N"/>
</dbReference>
<keyword evidence="4" id="KW-0969">Cilium</keyword>
<gene>
    <name evidence="4" type="ORF">KRR39_01010</name>
</gene>
<dbReference type="EMBL" id="CP077062">
    <property type="protein sequence ID" value="QWZ10373.1"/>
    <property type="molecule type" value="Genomic_DNA"/>
</dbReference>
<reference evidence="4" key="1">
    <citation type="submission" date="2021-06" db="EMBL/GenBank/DDBJ databases">
        <title>Complete genome sequence of Nocardioides sp. G188.</title>
        <authorList>
            <person name="Im W.-T."/>
        </authorList>
    </citation>
    <scope>NUCLEOTIDE SEQUENCE</scope>
    <source>
        <strain evidence="4">G188</strain>
    </source>
</reference>
<proteinExistence type="inferred from homology"/>
<sequence>MNIAGSGLSMHQTWLDTLSYNISNVNTARATSGSAFQAQYAIAQSAAGPEGGEGVRVSGIALGDAQGRMVYQPDHPLADANGYIRMPDIDLGSQMSQLIMAQRGFQAQASVLRNAQDVYSSALSIGKQS</sequence>
<evidence type="ECO:0000256" key="1">
    <source>
        <dbReference type="ARBA" id="ARBA00009677"/>
    </source>
</evidence>
<comment type="similarity">
    <text evidence="1">Belongs to the flagella basal body rod proteins family.</text>
</comment>
<keyword evidence="4" id="KW-0966">Cell projection</keyword>
<name>A0A975Y2B4_9ACTN</name>
<dbReference type="Pfam" id="PF06429">
    <property type="entry name" value="Flg_bbr_C"/>
    <property type="match status" value="1"/>
</dbReference>
<keyword evidence="4" id="KW-0282">Flagellum</keyword>
<dbReference type="GO" id="GO:0071978">
    <property type="term" value="P:bacterial-type flagellum-dependent swarming motility"/>
    <property type="evidence" value="ECO:0007669"/>
    <property type="project" value="TreeGrafter"/>
</dbReference>
<dbReference type="Pfam" id="PF00460">
    <property type="entry name" value="Flg_bb_rod"/>
    <property type="match status" value="1"/>
</dbReference>
<dbReference type="PANTHER" id="PTHR30435:SF2">
    <property type="entry name" value="FLAGELLAR BASAL-BODY ROD PROTEIN FLGC"/>
    <property type="match status" value="1"/>
</dbReference>
<feature type="domain" description="Flagellar basal-body/hook protein C-terminal" evidence="3">
    <location>
        <begin position="81"/>
        <end position="124"/>
    </location>
</feature>